<name>A0A0D0L7G0_AGRTU</name>
<proteinExistence type="predicted"/>
<evidence type="ECO:0000313" key="1">
    <source>
        <dbReference type="EMBL" id="KIQ05844.1"/>
    </source>
</evidence>
<comment type="caution">
    <text evidence="1">The sequence shown here is derived from an EMBL/GenBank/DDBJ whole genome shotgun (WGS) entry which is preliminary data.</text>
</comment>
<gene>
    <name evidence="1" type="ORF">RU07_00175</name>
</gene>
<reference evidence="1 2" key="1">
    <citation type="submission" date="2014-12" db="EMBL/GenBank/DDBJ databases">
        <title>16Stimator: statistical estimation of ribosomal gene copy numbers from draft genome assemblies.</title>
        <authorList>
            <person name="Perisin M.A."/>
            <person name="Vetter M."/>
            <person name="Gilbert J.A."/>
            <person name="Bergelson J."/>
        </authorList>
    </citation>
    <scope>NUCLEOTIDE SEQUENCE [LARGE SCALE GENOMIC DNA]</scope>
    <source>
        <strain evidence="1 2">MEJ076</strain>
    </source>
</reference>
<organism evidence="1 2">
    <name type="scientific">Agrobacterium tumefaciens</name>
    <dbReference type="NCBI Taxonomy" id="358"/>
    <lineage>
        <taxon>Bacteria</taxon>
        <taxon>Pseudomonadati</taxon>
        <taxon>Pseudomonadota</taxon>
        <taxon>Alphaproteobacteria</taxon>
        <taxon>Hyphomicrobiales</taxon>
        <taxon>Rhizobiaceae</taxon>
        <taxon>Rhizobium/Agrobacterium group</taxon>
        <taxon>Agrobacterium</taxon>
        <taxon>Agrobacterium tumefaciens complex</taxon>
    </lineage>
</organism>
<dbReference type="AlphaFoldDB" id="A0A0D0L7G0"/>
<accession>A0A0D0L7G0</accession>
<protein>
    <submittedName>
        <fullName evidence="1">Uncharacterized protein</fullName>
    </submittedName>
</protein>
<sequence length="67" mass="7469">MSVFLRAASVHILVAAERADHAQNRPLRPSANFAFHTQCDGIIMPKQMTPGMLFAPRASFFAVFTMF</sequence>
<evidence type="ECO:0000313" key="2">
    <source>
        <dbReference type="Proteomes" id="UP000035017"/>
    </source>
</evidence>
<dbReference type="EMBL" id="JXQV01000001">
    <property type="protein sequence ID" value="KIQ05844.1"/>
    <property type="molecule type" value="Genomic_DNA"/>
</dbReference>
<dbReference type="Proteomes" id="UP000035017">
    <property type="component" value="Unassembled WGS sequence"/>
</dbReference>